<keyword evidence="4" id="KW-1185">Reference proteome</keyword>
<dbReference type="AlphaFoldDB" id="A0A9W9JJC0"/>
<dbReference type="GO" id="GO:0070072">
    <property type="term" value="P:vacuolar proton-transporting V-type ATPase complex assembly"/>
    <property type="evidence" value="ECO:0007669"/>
    <property type="project" value="InterPro"/>
</dbReference>
<comment type="caution">
    <text evidence="3">The sequence shown here is derived from an EMBL/GenBank/DDBJ whole genome shotgun (WGS) entry which is preliminary data.</text>
</comment>
<protein>
    <submittedName>
        <fullName evidence="3">Uncharacterized protein</fullName>
    </submittedName>
</protein>
<keyword evidence="2" id="KW-0472">Membrane</keyword>
<feature type="compositionally biased region" description="Basic and acidic residues" evidence="1">
    <location>
        <begin position="147"/>
        <end position="156"/>
    </location>
</feature>
<dbReference type="OrthoDB" id="9626941at2759"/>
<dbReference type="PANTHER" id="PTHR28251">
    <property type="entry name" value="V-TYPE ATPASE ASSEMBLY FACTOR PKR1"/>
    <property type="match status" value="1"/>
</dbReference>
<sequence>MASFVEELWSSVFTPGPTPTLLIATNVSFAALQLVLFILLLATYSVHFVALSVISAGLWYSINWFAQEVRAAQLAQEAEEKKKGPATDRNKDSVEGDSDTETETFGKPSAVATGSASSSRLQPTERDPKKRPSSGGDSSGYGSTDSEWEKVEDKQA</sequence>
<dbReference type="EMBL" id="JAPQKR010000015">
    <property type="protein sequence ID" value="KAJ5195316.1"/>
    <property type="molecule type" value="Genomic_DNA"/>
</dbReference>
<feature type="compositionally biased region" description="Low complexity" evidence="1">
    <location>
        <begin position="133"/>
        <end position="145"/>
    </location>
</feature>
<organism evidence="3 4">
    <name type="scientific">Penicillium cinerascens</name>
    <dbReference type="NCBI Taxonomy" id="70096"/>
    <lineage>
        <taxon>Eukaryota</taxon>
        <taxon>Fungi</taxon>
        <taxon>Dikarya</taxon>
        <taxon>Ascomycota</taxon>
        <taxon>Pezizomycotina</taxon>
        <taxon>Eurotiomycetes</taxon>
        <taxon>Eurotiomycetidae</taxon>
        <taxon>Eurotiales</taxon>
        <taxon>Aspergillaceae</taxon>
        <taxon>Penicillium</taxon>
    </lineage>
</organism>
<feature type="compositionally biased region" description="Basic and acidic residues" evidence="1">
    <location>
        <begin position="78"/>
        <end position="94"/>
    </location>
</feature>
<evidence type="ECO:0000313" key="4">
    <source>
        <dbReference type="Proteomes" id="UP001150904"/>
    </source>
</evidence>
<evidence type="ECO:0000256" key="1">
    <source>
        <dbReference type="SAM" id="MobiDB-lite"/>
    </source>
</evidence>
<evidence type="ECO:0000256" key="2">
    <source>
        <dbReference type="SAM" id="Phobius"/>
    </source>
</evidence>
<keyword evidence="2" id="KW-0812">Transmembrane</keyword>
<feature type="compositionally biased region" description="Polar residues" evidence="1">
    <location>
        <begin position="112"/>
        <end position="122"/>
    </location>
</feature>
<keyword evidence="2" id="KW-1133">Transmembrane helix</keyword>
<accession>A0A9W9JJC0</accession>
<dbReference type="RefSeq" id="XP_058305804.1">
    <property type="nucleotide sequence ID" value="XM_058455816.1"/>
</dbReference>
<dbReference type="Proteomes" id="UP001150904">
    <property type="component" value="Unassembled WGS sequence"/>
</dbReference>
<dbReference type="PANTHER" id="PTHR28251:SF1">
    <property type="entry name" value="V-TYPE ATPASE ASSEMBLY FACTOR PKR1"/>
    <property type="match status" value="1"/>
</dbReference>
<dbReference type="GO" id="GO:0005789">
    <property type="term" value="C:endoplasmic reticulum membrane"/>
    <property type="evidence" value="ECO:0007669"/>
    <property type="project" value="TreeGrafter"/>
</dbReference>
<dbReference type="Pfam" id="PF08636">
    <property type="entry name" value="Pkr1"/>
    <property type="match status" value="1"/>
</dbReference>
<proteinExistence type="predicted"/>
<feature type="region of interest" description="Disordered" evidence="1">
    <location>
        <begin position="75"/>
        <end position="156"/>
    </location>
</feature>
<dbReference type="InterPro" id="IPR013945">
    <property type="entry name" value="Pkr1"/>
</dbReference>
<evidence type="ECO:0000313" key="3">
    <source>
        <dbReference type="EMBL" id="KAJ5195316.1"/>
    </source>
</evidence>
<reference evidence="3" key="1">
    <citation type="submission" date="2022-12" db="EMBL/GenBank/DDBJ databases">
        <authorList>
            <person name="Petersen C."/>
        </authorList>
    </citation>
    <scope>NUCLEOTIDE SEQUENCE</scope>
    <source>
        <strain evidence="3">IBT 15544</strain>
    </source>
</reference>
<name>A0A9W9JJC0_9EURO</name>
<reference evidence="3" key="2">
    <citation type="journal article" date="2023" name="IMA Fungus">
        <title>Comparative genomic study of the Penicillium genus elucidates a diverse pangenome and 15 lateral gene transfer events.</title>
        <authorList>
            <person name="Petersen C."/>
            <person name="Sorensen T."/>
            <person name="Nielsen M.R."/>
            <person name="Sondergaard T.E."/>
            <person name="Sorensen J.L."/>
            <person name="Fitzpatrick D.A."/>
            <person name="Frisvad J.C."/>
            <person name="Nielsen K.L."/>
        </authorList>
    </citation>
    <scope>NUCLEOTIDE SEQUENCE</scope>
    <source>
        <strain evidence="3">IBT 15544</strain>
    </source>
</reference>
<feature type="transmembrane region" description="Helical" evidence="2">
    <location>
        <begin position="48"/>
        <end position="66"/>
    </location>
</feature>
<gene>
    <name evidence="3" type="ORF">N7498_008754</name>
</gene>
<dbReference type="GeneID" id="83183117"/>
<feature type="transmembrane region" description="Helical" evidence="2">
    <location>
        <begin position="20"/>
        <end position="41"/>
    </location>
</feature>